<sequence length="45" mass="4976">MLSKVELGEEIPESLYLAVAQVIAFAYQLSGKVPKTQTLHSEREA</sequence>
<dbReference type="Gene3D" id="3.40.1690.10">
    <property type="entry name" value="secretion proteins EscU"/>
    <property type="match status" value="1"/>
</dbReference>
<protein>
    <submittedName>
        <fullName evidence="1">Uncharacterized homolog of the cytoplasmic domain of flagellar protein FhlB</fullName>
    </submittedName>
</protein>
<organism evidence="1">
    <name type="scientific">hydrothermal vent metagenome</name>
    <dbReference type="NCBI Taxonomy" id="652676"/>
    <lineage>
        <taxon>unclassified sequences</taxon>
        <taxon>metagenomes</taxon>
        <taxon>ecological metagenomes</taxon>
    </lineage>
</organism>
<keyword evidence="1" id="KW-0966">Cell projection</keyword>
<name>A0A3B0YEC0_9ZZZZ</name>
<proteinExistence type="predicted"/>
<dbReference type="SUPFAM" id="SSF160544">
    <property type="entry name" value="EscU C-terminal domain-like"/>
    <property type="match status" value="1"/>
</dbReference>
<dbReference type="InterPro" id="IPR029025">
    <property type="entry name" value="T3SS_substrate_exporter_C"/>
</dbReference>
<evidence type="ECO:0000313" key="1">
    <source>
        <dbReference type="EMBL" id="VAW73977.1"/>
    </source>
</evidence>
<keyword evidence="1" id="KW-0282">Flagellum</keyword>
<dbReference type="EMBL" id="UOFK01000048">
    <property type="protein sequence ID" value="VAW73977.1"/>
    <property type="molecule type" value="Genomic_DNA"/>
</dbReference>
<gene>
    <name evidence="1" type="ORF">MNBD_GAMMA13-1269</name>
</gene>
<dbReference type="AlphaFoldDB" id="A0A3B0YEC0"/>
<accession>A0A3B0YEC0</accession>
<keyword evidence="1" id="KW-0969">Cilium</keyword>
<reference evidence="1" key="1">
    <citation type="submission" date="2018-06" db="EMBL/GenBank/DDBJ databases">
        <authorList>
            <person name="Zhirakovskaya E."/>
        </authorList>
    </citation>
    <scope>NUCLEOTIDE SEQUENCE</scope>
</reference>